<dbReference type="OrthoDB" id="5307922at2759"/>
<dbReference type="VEuPathDB" id="FungiDB:sscle_04g036580"/>
<dbReference type="AlphaFoldDB" id="A0A1D9Q1R7"/>
<dbReference type="RefSeq" id="XP_001596483.1">
    <property type="nucleotide sequence ID" value="XM_001596433.1"/>
</dbReference>
<dbReference type="PANTHER" id="PTHR11799">
    <property type="entry name" value="PARAOXONASE"/>
    <property type="match status" value="1"/>
</dbReference>
<sequence length="400" mass="44094">MGSKTIILGALTVVLGVSYQTILKDWLYLNFGIGRIHTHLEDYPYTCRRLEHPLLSACEDLFLDYEGRAVYAACSTVESRRGWIPGGNHFNVSQRTLEDHVSVLKIDEPGADGLYGLHQLEITGGYKGVDNHNSIDVHGFDVEILPDSRRRFWMINHRPPVDESGNFLDATKLGANSTVEVFDLVPGSKNLEFVKTFANPIINTPNNIAATRDGGFVFTNDHSAKTGLIRSLTEIIGGGNTAMCESDNQCHSGPSNRFPNGIVQGKDGLYYVASSITGKISVYFLEANHTFTRIDEIDLRIHIDNLSVDANGDILAVGFPDVRKVRKSLEDPTVYAPTTAFRIRKLDTEDGGWKYVVTKILEDIDAKVLSAATSVVHDPKTGQLFFACLTAPFVVVCEEA</sequence>
<evidence type="ECO:0000313" key="1">
    <source>
        <dbReference type="EMBL" id="APA08888.1"/>
    </source>
</evidence>
<dbReference type="Proteomes" id="UP000177798">
    <property type="component" value="Chromosome 4"/>
</dbReference>
<dbReference type="SUPFAM" id="SSF63829">
    <property type="entry name" value="Calcium-dependent phosphotriesterase"/>
    <property type="match status" value="1"/>
</dbReference>
<proteinExistence type="predicted"/>
<accession>A0A1D9Q1R7</accession>
<dbReference type="KEGG" id="ssl:SS1G_02703"/>
<dbReference type="OMA" id="QACEDMW"/>
<dbReference type="InterPro" id="IPR051288">
    <property type="entry name" value="Serum_paraoxonase/arylesterase"/>
</dbReference>
<gene>
    <name evidence="1" type="ORF">sscle_04g036580</name>
</gene>
<evidence type="ECO:0000313" key="2">
    <source>
        <dbReference type="Proteomes" id="UP000177798"/>
    </source>
</evidence>
<name>A0A1D9Q1R7_SCLS1</name>
<dbReference type="InterPro" id="IPR011042">
    <property type="entry name" value="6-blade_b-propeller_TolB-like"/>
</dbReference>
<evidence type="ECO:0008006" key="3">
    <source>
        <dbReference type="Google" id="ProtNLM"/>
    </source>
</evidence>
<protein>
    <recommendedName>
        <fullName evidence="3">SMP-30/Gluconolactonase/LRE-like region domain-containing protein</fullName>
    </recommendedName>
</protein>
<dbReference type="EMBL" id="CP017817">
    <property type="protein sequence ID" value="APA08888.1"/>
    <property type="molecule type" value="Genomic_DNA"/>
</dbReference>
<reference evidence="2" key="1">
    <citation type="journal article" date="2017" name="Genome Biol. Evol.">
        <title>The complete genome sequence of the phytopathogenic fungus Sclerotinia sclerotiorum reveals insights into the genome architecture of broad host range pathogens.</title>
        <authorList>
            <person name="Derbyshire M."/>
            <person name="Denton-Giles M."/>
            <person name="Hegedus D."/>
            <person name="Seifbarghy S."/>
            <person name="Rollins J."/>
            <person name="van Kan J."/>
            <person name="Seidl M.F."/>
            <person name="Faino L."/>
            <person name="Mbengue M."/>
            <person name="Navaud O."/>
            <person name="Raffaele S."/>
            <person name="Hammond-Kosack K."/>
            <person name="Heard S."/>
            <person name="Oliver R."/>
        </authorList>
    </citation>
    <scope>NUCLEOTIDE SEQUENCE [LARGE SCALE GENOMIC DNA]</scope>
    <source>
        <strain evidence="2">ATCC 18683 / 1980 / Ss-1</strain>
    </source>
</reference>
<dbReference type="PANTHER" id="PTHR11799:SF20">
    <property type="entry name" value="SMP-30_GLUCONOLACTONASE_LRE-LIKE REGION DOMAIN-CONTAINING PROTEIN"/>
    <property type="match status" value="1"/>
</dbReference>
<organism evidence="1 2">
    <name type="scientific">Sclerotinia sclerotiorum (strain ATCC 18683 / 1980 / Ss-1)</name>
    <name type="common">White mold</name>
    <name type="synonym">Whetzelinia sclerotiorum</name>
    <dbReference type="NCBI Taxonomy" id="665079"/>
    <lineage>
        <taxon>Eukaryota</taxon>
        <taxon>Fungi</taxon>
        <taxon>Dikarya</taxon>
        <taxon>Ascomycota</taxon>
        <taxon>Pezizomycotina</taxon>
        <taxon>Leotiomycetes</taxon>
        <taxon>Helotiales</taxon>
        <taxon>Sclerotiniaceae</taxon>
        <taxon>Sclerotinia</taxon>
    </lineage>
</organism>
<dbReference type="Gene3D" id="2.120.10.30">
    <property type="entry name" value="TolB, C-terminal domain"/>
    <property type="match status" value="1"/>
</dbReference>